<protein>
    <submittedName>
        <fullName evidence="1">Uncharacterized protein</fullName>
    </submittedName>
</protein>
<dbReference type="AlphaFoldDB" id="A0A8B6H4Y2"/>
<comment type="caution">
    <text evidence="1">The sequence shown here is derived from an EMBL/GenBank/DDBJ whole genome shotgun (WGS) entry which is preliminary data.</text>
</comment>
<evidence type="ECO:0000313" key="2">
    <source>
        <dbReference type="Proteomes" id="UP000596742"/>
    </source>
</evidence>
<organism evidence="1 2">
    <name type="scientific">Mytilus galloprovincialis</name>
    <name type="common">Mediterranean mussel</name>
    <dbReference type="NCBI Taxonomy" id="29158"/>
    <lineage>
        <taxon>Eukaryota</taxon>
        <taxon>Metazoa</taxon>
        <taxon>Spiralia</taxon>
        <taxon>Lophotrochozoa</taxon>
        <taxon>Mollusca</taxon>
        <taxon>Bivalvia</taxon>
        <taxon>Autobranchia</taxon>
        <taxon>Pteriomorphia</taxon>
        <taxon>Mytilida</taxon>
        <taxon>Mytiloidea</taxon>
        <taxon>Mytilidae</taxon>
        <taxon>Mytilinae</taxon>
        <taxon>Mytilus</taxon>
    </lineage>
</organism>
<proteinExistence type="predicted"/>
<gene>
    <name evidence="1" type="ORF">MGAL_10B030539</name>
</gene>
<sequence length="68" mass="7745">MENIMLLSSLIAGSTERDRLVIGQQMGIHTFRDKQRIFASKKKTDPGNVCPPKSTLYSPYNKQLFCLQ</sequence>
<accession>A0A8B6H4Y2</accession>
<name>A0A8B6H4Y2_MYTGA</name>
<dbReference type="EMBL" id="UYJE01009547">
    <property type="protein sequence ID" value="VDI74372.1"/>
    <property type="molecule type" value="Genomic_DNA"/>
</dbReference>
<keyword evidence="2" id="KW-1185">Reference proteome</keyword>
<reference evidence="1" key="1">
    <citation type="submission" date="2018-11" db="EMBL/GenBank/DDBJ databases">
        <authorList>
            <person name="Alioto T."/>
            <person name="Alioto T."/>
        </authorList>
    </citation>
    <scope>NUCLEOTIDE SEQUENCE</scope>
</reference>
<dbReference type="Proteomes" id="UP000596742">
    <property type="component" value="Unassembled WGS sequence"/>
</dbReference>
<evidence type="ECO:0000313" key="1">
    <source>
        <dbReference type="EMBL" id="VDI74372.1"/>
    </source>
</evidence>